<evidence type="ECO:0008006" key="2">
    <source>
        <dbReference type="Google" id="ProtNLM"/>
    </source>
</evidence>
<sequence length="181" mass="21386">MPKLRKVLINMTINRATALIIDFISYNTHIDFHHQHELIEEIILSDKSLTKSEKMEAIRLRNKDYDREKMFYNSGIGIKENVKIVIKNPWLHYTKCQLETLGPDNITEWIPYKNLKDIKYLAKGGFSNIYTAIWIDGKYQNWNSKKQRLIRSGPGKVVLKELENVKSASQSWFEEVTYYDK</sequence>
<accession>U9UI89</accession>
<dbReference type="HOGENOM" id="CLU_000288_7_27_1"/>
<gene>
    <name evidence="1" type="ORF">GLOINDRAFT_18919</name>
</gene>
<name>U9UI89_RHIID</name>
<dbReference type="EMBL" id="KI277678">
    <property type="protein sequence ID" value="ESA20075.1"/>
    <property type="molecule type" value="Genomic_DNA"/>
</dbReference>
<proteinExistence type="predicted"/>
<evidence type="ECO:0000313" key="1">
    <source>
        <dbReference type="EMBL" id="ESA20075.1"/>
    </source>
</evidence>
<protein>
    <recommendedName>
        <fullName evidence="2">Protein kinase domain-containing protein</fullName>
    </recommendedName>
</protein>
<dbReference type="AlphaFoldDB" id="U9UI89"/>
<organism evidence="1">
    <name type="scientific">Rhizophagus irregularis (strain DAOM 181602 / DAOM 197198 / MUCL 43194)</name>
    <name type="common">Arbuscular mycorrhizal fungus</name>
    <name type="synonym">Glomus intraradices</name>
    <dbReference type="NCBI Taxonomy" id="747089"/>
    <lineage>
        <taxon>Eukaryota</taxon>
        <taxon>Fungi</taxon>
        <taxon>Fungi incertae sedis</taxon>
        <taxon>Mucoromycota</taxon>
        <taxon>Glomeromycotina</taxon>
        <taxon>Glomeromycetes</taxon>
        <taxon>Glomerales</taxon>
        <taxon>Glomeraceae</taxon>
        <taxon>Rhizophagus</taxon>
    </lineage>
</organism>
<reference evidence="1" key="1">
    <citation type="submission" date="2013-07" db="EMBL/GenBank/DDBJ databases">
        <title>The genome of an arbuscular mycorrhizal fungus provides insights into the evolution of the oldest plant symbiosis.</title>
        <authorList>
            <consortium name="DOE Joint Genome Institute"/>
            <person name="Tisserant E."/>
            <person name="Malbreil M."/>
            <person name="Kuo A."/>
            <person name="Kohler A."/>
            <person name="Symeonidi A."/>
            <person name="Balestrini R."/>
            <person name="Charron P."/>
            <person name="Duensing N."/>
            <person name="Frei-dit-Frey N."/>
            <person name="Gianinazzi-Pearson V."/>
            <person name="Gilbert B."/>
            <person name="Handa Y."/>
            <person name="Hijri M."/>
            <person name="Kaul R."/>
            <person name="Kawaguchi M."/>
            <person name="Krajinski F."/>
            <person name="Lammers P."/>
            <person name="Lapierre D."/>
            <person name="Masclaux F.G."/>
            <person name="Murat C."/>
            <person name="Morin E."/>
            <person name="Ndikumana S."/>
            <person name="Pagni M."/>
            <person name="Petitpierre D."/>
            <person name="Requena N."/>
            <person name="Rosikiewicz P."/>
            <person name="Riley R."/>
            <person name="Saito K."/>
            <person name="San Clemente H."/>
            <person name="Shapiro H."/>
            <person name="van Tuinen D."/>
            <person name="Becard G."/>
            <person name="Bonfante P."/>
            <person name="Paszkowski U."/>
            <person name="Shachar-Hill Y."/>
            <person name="Young J.P."/>
            <person name="Sanders I.R."/>
            <person name="Henrissat B."/>
            <person name="Rensing S.A."/>
            <person name="Grigoriev I.V."/>
            <person name="Corradi N."/>
            <person name="Roux C."/>
            <person name="Martin F."/>
        </authorList>
    </citation>
    <scope>NUCLEOTIDE SEQUENCE</scope>
    <source>
        <strain evidence="1">DAOM 197198</strain>
    </source>
</reference>